<dbReference type="AlphaFoldDB" id="A0A2U1LSP3"/>
<name>A0A2U1LSP3_ARTAN</name>
<dbReference type="EMBL" id="PKPP01007949">
    <property type="protein sequence ID" value="PWA52013.1"/>
    <property type="molecule type" value="Genomic_DNA"/>
</dbReference>
<keyword evidence="2" id="KW-1185">Reference proteome</keyword>
<proteinExistence type="predicted"/>
<accession>A0A2U1LSP3</accession>
<evidence type="ECO:0000313" key="1">
    <source>
        <dbReference type="EMBL" id="PWA52013.1"/>
    </source>
</evidence>
<dbReference type="PANTHER" id="PTHR45786:SF74">
    <property type="entry name" value="ATP-DEPENDENT DNA HELICASE"/>
    <property type="match status" value="1"/>
</dbReference>
<gene>
    <name evidence="1" type="ORF">CTI12_AA458480</name>
</gene>
<reference evidence="1 2" key="1">
    <citation type="journal article" date="2018" name="Mol. Plant">
        <title>The genome of Artemisia annua provides insight into the evolution of Asteraceae family and artemisinin biosynthesis.</title>
        <authorList>
            <person name="Shen Q."/>
            <person name="Zhang L."/>
            <person name="Liao Z."/>
            <person name="Wang S."/>
            <person name="Yan T."/>
            <person name="Shi P."/>
            <person name="Liu M."/>
            <person name="Fu X."/>
            <person name="Pan Q."/>
            <person name="Wang Y."/>
            <person name="Lv Z."/>
            <person name="Lu X."/>
            <person name="Zhang F."/>
            <person name="Jiang W."/>
            <person name="Ma Y."/>
            <person name="Chen M."/>
            <person name="Hao X."/>
            <person name="Li L."/>
            <person name="Tang Y."/>
            <person name="Lv G."/>
            <person name="Zhou Y."/>
            <person name="Sun X."/>
            <person name="Brodelius P.E."/>
            <person name="Rose J.K.C."/>
            <person name="Tang K."/>
        </authorList>
    </citation>
    <scope>NUCLEOTIDE SEQUENCE [LARGE SCALE GENOMIC DNA]</scope>
    <source>
        <strain evidence="2">cv. Huhao1</strain>
        <tissue evidence="1">Leaf</tissue>
    </source>
</reference>
<dbReference type="OrthoDB" id="593179at2759"/>
<evidence type="ECO:0008006" key="3">
    <source>
        <dbReference type="Google" id="ProtNLM"/>
    </source>
</evidence>
<sequence>MSRRLVASDFIDPRNNDMLSSTGSNGFKEHAVKYHEGTIGINNMKTPAHSHVNNTRNHTWSTDDVAHVNYRKWSTDTANLQQQRSPSFMVPQNHMVMPYSESAITCAPSMLKSNVREFQFPAISNDRHKKLKGVQINTDSDSKVKGDTVLHLNDHNGNPFGPTFLHQEEGMLHNKGKNVVLQPPSIRDVAAYCSSPTYVQQCQPFTSSSICDNYTETCMPTTENSTSAQQNFITSRQSKSRYRRSQQPHVNCAEQTIHGTSSRTSNKDVSQLYIDIGDCDYMCQHCNAYFWYGERSGTSSRSQPIKYTKCCGGRQYQLPTSGTLGAIVIEPDTNTQTDYDVIIEYKDKRPQRINKLHSSYMSLQFPLLFVYGQPGYNTKMTLEEVTRNRKRNKLSMNMYYKYQLHERYNQMAESSMTVIQPSDKKKMVEIKANIKDLRPRDRNRVLEAKVYRAWIARDPPDTNEKGCRAILLDREVC</sequence>
<dbReference type="Proteomes" id="UP000245207">
    <property type="component" value="Unassembled WGS sequence"/>
</dbReference>
<evidence type="ECO:0000313" key="2">
    <source>
        <dbReference type="Proteomes" id="UP000245207"/>
    </source>
</evidence>
<dbReference type="PANTHER" id="PTHR45786">
    <property type="entry name" value="DNA BINDING PROTEIN-LIKE"/>
    <property type="match status" value="1"/>
</dbReference>
<organism evidence="1 2">
    <name type="scientific">Artemisia annua</name>
    <name type="common">Sweet wormwood</name>
    <dbReference type="NCBI Taxonomy" id="35608"/>
    <lineage>
        <taxon>Eukaryota</taxon>
        <taxon>Viridiplantae</taxon>
        <taxon>Streptophyta</taxon>
        <taxon>Embryophyta</taxon>
        <taxon>Tracheophyta</taxon>
        <taxon>Spermatophyta</taxon>
        <taxon>Magnoliopsida</taxon>
        <taxon>eudicotyledons</taxon>
        <taxon>Gunneridae</taxon>
        <taxon>Pentapetalae</taxon>
        <taxon>asterids</taxon>
        <taxon>campanulids</taxon>
        <taxon>Asterales</taxon>
        <taxon>Asteraceae</taxon>
        <taxon>Asteroideae</taxon>
        <taxon>Anthemideae</taxon>
        <taxon>Artemisiinae</taxon>
        <taxon>Artemisia</taxon>
    </lineage>
</organism>
<comment type="caution">
    <text evidence="1">The sequence shown here is derived from an EMBL/GenBank/DDBJ whole genome shotgun (WGS) entry which is preliminary data.</text>
</comment>
<protein>
    <recommendedName>
        <fullName evidence="3">Helitron helicase-like domain-containing protein</fullName>
    </recommendedName>
</protein>